<accession>A0ABX0ZQR1</accession>
<proteinExistence type="predicted"/>
<evidence type="ECO:0000256" key="1">
    <source>
        <dbReference type="SAM" id="MobiDB-lite"/>
    </source>
</evidence>
<dbReference type="Pfam" id="PF12770">
    <property type="entry name" value="CHAT"/>
    <property type="match status" value="1"/>
</dbReference>
<reference evidence="3 4" key="1">
    <citation type="submission" date="2020-03" db="EMBL/GenBank/DDBJ databases">
        <title>WGS of actinomycetes isolated from Thailand.</title>
        <authorList>
            <person name="Thawai C."/>
        </authorList>
    </citation>
    <scope>NUCLEOTIDE SEQUENCE [LARGE SCALE GENOMIC DNA]</scope>
    <source>
        <strain evidence="3 4">PRB2-1</strain>
    </source>
</reference>
<sequence>MADIRADVTRMLARCEAPWTPDVERAVAAAQGGGTDRLLPAAAGALRASWNEGGRSAAVAAVALLETALETGARDDPMRPRWVLHLWLAERTLSFRYGDHRLSQDIQHTFGAQTQGRSPDDPVAVAAVYPDGPLPRHGDPVAPVERAALRLAGTLPPDDPGRRSVLVRLALTAAYRHESGDPAALADAWQRARDAYEGLAVDHIEAHTVANAVAHLAGAWFRAHMDDEAATELGVRAGRSALAAVRHAQDHGAAYVGYDLAVAHSTMAQALMCRASWDLSRETVDAAIEHLEAFREAGPPDDGGIYAGNMASMLAARGFLTRSRGDLARAADLLGRLEKDLPVGHPLVAPVAQKRAACEKLAGLMRRVPFDTSGLLRLLRPHARLLMIPTALPPIQILAPLPSPGYRSPGPGPADFRERFGDLGSGPPDAAAYRRAPAGPGAVPGAPPGGGWSWPPVPGPGPAPAWPQEADTAGMPPDAAAVLGALDGSTGVPVDPRRLEPAERQLRARLAEPGLTEGQRGWTATVLMNVLAARLAADPGQERLLAAVRTGDTALAGLSPAGSRYVGLLDVVETQRLALGGLTEDLPTMVRAQDGLRWALEHAPAGSTLWVQCAYSYGMALAGVARFRRDADAARRAVALLAEASQLLDRLGQGLPPGSPQAAVVTRLRVLVDQVAAVVGGLDAELRHDIHDAHDRKIPWDRAAGAALPPATRFAQARGAAERAMEDKDMAGVADAVEAALEVLPLLTSRALDRDARQEALRTALLGGRAFDAYARGDRADLPDRLSGTSLGRTGCAAAVSVGAVDRAAVLLEQGRTVLMNQDLEARADLTDLAAAEPGLAARFTAAAERLSRAETAAAGAGAGPLVDEQDAAAAQWRGLLAEIRSRPGFTGFLAPPTADAIRAEAAHGPIALINVDKLRCDALVVTPDAIVPVHLKDVTEGLVARMARDFLAAAAVEDRRGTRAEEARETVFRTLEWLWDALAEPVLEAAGLTRPLPPDTPWQDFPRIWWSASGPLAHLPLHAAGYQRKGRLDVRRSVLDRVASSYTPSVRALRHARQAPVPAGDGRSHLAVGQPTGADGSAGASAHEIAMVARRLGDTRILDGGEATAAAVLAALESAGVAHFACHGLSDPADPSRSRLELADGPLEVPAIARQRLRTAQLAVLLACHTARTDRLPDEAIHIASAFLTAGYPQVVGTLWAATDLVSVRFADRLYGRLRRFGGGVDPAQAGRAVTADVRELRARYASSPATWAAYVHTGR</sequence>
<feature type="compositionally biased region" description="Pro residues" evidence="1">
    <location>
        <begin position="455"/>
        <end position="465"/>
    </location>
</feature>
<dbReference type="EMBL" id="JAATEJ010000007">
    <property type="protein sequence ID" value="NJP44129.1"/>
    <property type="molecule type" value="Genomic_DNA"/>
</dbReference>
<dbReference type="InterPro" id="IPR024983">
    <property type="entry name" value="CHAT_dom"/>
</dbReference>
<dbReference type="RefSeq" id="WP_167982994.1">
    <property type="nucleotide sequence ID" value="NZ_JAATEJ010000007.1"/>
</dbReference>
<comment type="caution">
    <text evidence="3">The sequence shown here is derived from an EMBL/GenBank/DDBJ whole genome shotgun (WGS) entry which is preliminary data.</text>
</comment>
<organism evidence="3 4">
    <name type="scientific">Actinacidiphila epipremni</name>
    <dbReference type="NCBI Taxonomy" id="2053013"/>
    <lineage>
        <taxon>Bacteria</taxon>
        <taxon>Bacillati</taxon>
        <taxon>Actinomycetota</taxon>
        <taxon>Actinomycetes</taxon>
        <taxon>Kitasatosporales</taxon>
        <taxon>Streptomycetaceae</taxon>
        <taxon>Actinacidiphila</taxon>
    </lineage>
</organism>
<feature type="region of interest" description="Disordered" evidence="1">
    <location>
        <begin position="429"/>
        <end position="478"/>
    </location>
</feature>
<protein>
    <submittedName>
        <fullName evidence="3">CHAT domain-containing protein</fullName>
    </submittedName>
</protein>
<keyword evidence="4" id="KW-1185">Reference proteome</keyword>
<gene>
    <name evidence="3" type="ORF">HCN08_12080</name>
</gene>
<name>A0ABX0ZQR1_9ACTN</name>
<evidence type="ECO:0000313" key="4">
    <source>
        <dbReference type="Proteomes" id="UP000734511"/>
    </source>
</evidence>
<feature type="compositionally biased region" description="Low complexity" evidence="1">
    <location>
        <begin position="429"/>
        <end position="444"/>
    </location>
</feature>
<feature type="domain" description="CHAT" evidence="2">
    <location>
        <begin position="975"/>
        <end position="1260"/>
    </location>
</feature>
<evidence type="ECO:0000259" key="2">
    <source>
        <dbReference type="Pfam" id="PF12770"/>
    </source>
</evidence>
<dbReference type="Proteomes" id="UP000734511">
    <property type="component" value="Unassembled WGS sequence"/>
</dbReference>
<evidence type="ECO:0000313" key="3">
    <source>
        <dbReference type="EMBL" id="NJP44129.1"/>
    </source>
</evidence>
<feature type="region of interest" description="Disordered" evidence="1">
    <location>
        <begin position="1058"/>
        <end position="1084"/>
    </location>
</feature>